<sequence length="130" mass="15318">MEVKSHIGLLYYSVLDKDYTGRPFRTPKVEHVRISKEALKLLNVSERRNIFEIRNDDEAYIPVFDFPTHQESKAWGFEGDPKPTIVKRQRPLKKVMYTTFFRCKGLLKSLKRKGQKSVTAKRFNLQCLPE</sequence>
<dbReference type="Proteomes" id="UP000887013">
    <property type="component" value="Unassembled WGS sequence"/>
</dbReference>
<gene>
    <name evidence="2" type="primary">NCL1_08130</name>
    <name evidence="2" type="ORF">NPIL_541851</name>
    <name evidence="1" type="ORF">NPIL_625841</name>
</gene>
<accession>A0A8X6TWS4</accession>
<dbReference type="AlphaFoldDB" id="A0A8X6TWS4"/>
<comment type="caution">
    <text evidence="2">The sequence shown here is derived from an EMBL/GenBank/DDBJ whole genome shotgun (WGS) entry which is preliminary data.</text>
</comment>
<reference evidence="2" key="1">
    <citation type="submission" date="2020-08" db="EMBL/GenBank/DDBJ databases">
        <title>Multicomponent nature underlies the extraordinary mechanical properties of spider dragline silk.</title>
        <authorList>
            <person name="Kono N."/>
            <person name="Nakamura H."/>
            <person name="Mori M."/>
            <person name="Yoshida Y."/>
            <person name="Ohtoshi R."/>
            <person name="Malay A.D."/>
            <person name="Moran D.A.P."/>
            <person name="Tomita M."/>
            <person name="Numata K."/>
            <person name="Arakawa K."/>
        </authorList>
    </citation>
    <scope>NUCLEOTIDE SEQUENCE</scope>
</reference>
<name>A0A8X6TWS4_NEPPI</name>
<organism evidence="2 3">
    <name type="scientific">Nephila pilipes</name>
    <name type="common">Giant wood spider</name>
    <name type="synonym">Nephila maculata</name>
    <dbReference type="NCBI Taxonomy" id="299642"/>
    <lineage>
        <taxon>Eukaryota</taxon>
        <taxon>Metazoa</taxon>
        <taxon>Ecdysozoa</taxon>
        <taxon>Arthropoda</taxon>
        <taxon>Chelicerata</taxon>
        <taxon>Arachnida</taxon>
        <taxon>Araneae</taxon>
        <taxon>Araneomorphae</taxon>
        <taxon>Entelegynae</taxon>
        <taxon>Araneoidea</taxon>
        <taxon>Nephilidae</taxon>
        <taxon>Nephila</taxon>
    </lineage>
</organism>
<evidence type="ECO:0000313" key="3">
    <source>
        <dbReference type="Proteomes" id="UP000887013"/>
    </source>
</evidence>
<evidence type="ECO:0000313" key="2">
    <source>
        <dbReference type="EMBL" id="GFT64894.1"/>
    </source>
</evidence>
<proteinExistence type="predicted"/>
<evidence type="ECO:0000313" key="1">
    <source>
        <dbReference type="EMBL" id="GFT12089.1"/>
    </source>
</evidence>
<protein>
    <submittedName>
        <fullName evidence="2">Uncharacterized protein</fullName>
    </submittedName>
</protein>
<dbReference type="EMBL" id="BMAW01068509">
    <property type="protein sequence ID" value="GFT64894.1"/>
    <property type="molecule type" value="Genomic_DNA"/>
</dbReference>
<keyword evidence="3" id="KW-1185">Reference proteome</keyword>
<dbReference type="EMBL" id="BMAW01057648">
    <property type="protein sequence ID" value="GFT12089.1"/>
    <property type="molecule type" value="Genomic_DNA"/>
</dbReference>